<feature type="transmembrane region" description="Helical" evidence="5">
    <location>
        <begin position="7"/>
        <end position="30"/>
    </location>
</feature>
<keyword evidence="2 5" id="KW-0812">Transmembrane</keyword>
<evidence type="ECO:0000313" key="6">
    <source>
        <dbReference type="EMBL" id="CAH3195416.1"/>
    </source>
</evidence>
<feature type="transmembrane region" description="Helical" evidence="5">
    <location>
        <begin position="101"/>
        <end position="125"/>
    </location>
</feature>
<feature type="transmembrane region" description="Helical" evidence="5">
    <location>
        <begin position="145"/>
        <end position="163"/>
    </location>
</feature>
<organism evidence="6 7">
    <name type="scientific">Porites evermanni</name>
    <dbReference type="NCBI Taxonomy" id="104178"/>
    <lineage>
        <taxon>Eukaryota</taxon>
        <taxon>Metazoa</taxon>
        <taxon>Cnidaria</taxon>
        <taxon>Anthozoa</taxon>
        <taxon>Hexacorallia</taxon>
        <taxon>Scleractinia</taxon>
        <taxon>Fungiina</taxon>
        <taxon>Poritidae</taxon>
        <taxon>Porites</taxon>
    </lineage>
</organism>
<keyword evidence="4 5" id="KW-0472">Membrane</keyword>
<dbReference type="Gene3D" id="1.20.1070.10">
    <property type="entry name" value="Rhodopsin 7-helix transmembrane proteins"/>
    <property type="match status" value="1"/>
</dbReference>
<comment type="caution">
    <text evidence="6">The sequence shown here is derived from an EMBL/GenBank/DDBJ whole genome shotgun (WGS) entry which is preliminary data.</text>
</comment>
<comment type="subcellular location">
    <subcellularLocation>
        <location evidence="1">Membrane</location>
    </subcellularLocation>
</comment>
<evidence type="ECO:0000256" key="2">
    <source>
        <dbReference type="ARBA" id="ARBA00022692"/>
    </source>
</evidence>
<gene>
    <name evidence="6" type="ORF">PEVE_00030198</name>
</gene>
<reference evidence="6 7" key="1">
    <citation type="submission" date="2022-05" db="EMBL/GenBank/DDBJ databases">
        <authorList>
            <consortium name="Genoscope - CEA"/>
            <person name="William W."/>
        </authorList>
    </citation>
    <scope>NUCLEOTIDE SEQUENCE [LARGE SCALE GENOMIC DNA]</scope>
</reference>
<evidence type="ECO:0000256" key="4">
    <source>
        <dbReference type="ARBA" id="ARBA00023136"/>
    </source>
</evidence>
<proteinExistence type="predicted"/>
<dbReference type="InterPro" id="IPR000276">
    <property type="entry name" value="GPCR_Rhodpsn"/>
</dbReference>
<evidence type="ECO:0000256" key="5">
    <source>
        <dbReference type="SAM" id="Phobius"/>
    </source>
</evidence>
<dbReference type="PANTHER" id="PTHR45698:SF1">
    <property type="entry name" value="TRACE AMINE-ASSOCIATED RECEPTOR 13C-LIKE"/>
    <property type="match status" value="1"/>
</dbReference>
<evidence type="ECO:0000256" key="1">
    <source>
        <dbReference type="ARBA" id="ARBA00004370"/>
    </source>
</evidence>
<dbReference type="EMBL" id="CALNXI010004262">
    <property type="protein sequence ID" value="CAH3195416.1"/>
    <property type="molecule type" value="Genomic_DNA"/>
</dbReference>
<feature type="transmembrane region" description="Helical" evidence="5">
    <location>
        <begin position="50"/>
        <end position="70"/>
    </location>
</feature>
<accession>A0ABN8SYI5</accession>
<dbReference type="Proteomes" id="UP001159427">
    <property type="component" value="Unassembled WGS sequence"/>
</dbReference>
<evidence type="ECO:0000313" key="7">
    <source>
        <dbReference type="Proteomes" id="UP001159427"/>
    </source>
</evidence>
<evidence type="ECO:0008006" key="8">
    <source>
        <dbReference type="Google" id="ProtNLM"/>
    </source>
</evidence>
<name>A0ABN8SYI5_9CNID</name>
<dbReference type="PRINTS" id="PR00237">
    <property type="entry name" value="GPCRRHODOPSN"/>
</dbReference>
<dbReference type="SUPFAM" id="SSF81321">
    <property type="entry name" value="Family A G protein-coupled receptor-like"/>
    <property type="match status" value="1"/>
</dbReference>
<dbReference type="CDD" id="cd00637">
    <property type="entry name" value="7tm_classA_rhodopsin-like"/>
    <property type="match status" value="1"/>
</dbReference>
<keyword evidence="7" id="KW-1185">Reference proteome</keyword>
<evidence type="ECO:0000256" key="3">
    <source>
        <dbReference type="ARBA" id="ARBA00022989"/>
    </source>
</evidence>
<dbReference type="PANTHER" id="PTHR45698">
    <property type="entry name" value="TRACE AMINE-ASSOCIATED RECEPTOR 19N-RELATED"/>
    <property type="match status" value="1"/>
</dbReference>
<keyword evidence="3 5" id="KW-1133">Transmembrane helix</keyword>
<sequence length="186" mass="20867">MVETDSLSFILSCCSIPFYIIGLIGNVLVIHFLSGCVGQGDSNINLARKIHLIVFDALFLIQSVVMVFCYGSLIRGLYFTNAECQETETTDGERRSEKKKLVITFPLATVGFLIGYVHSMAFYTVVTFQTNANIDINLYSDLENGFQFLFGYSLCLNPLVYAFRSAHFKEGFRRVLTTCWKANSTG</sequence>
<protein>
    <recommendedName>
        <fullName evidence="8">G-protein coupled receptors family 1 profile domain-containing protein</fullName>
    </recommendedName>
</protein>